<accession>A0ABU9II90</accession>
<sequence length="314" mass="34833">MSFEFATIARQAAADRTISDNEVRALRGSGWADGKMTREEAEIVFATQHAIENPSREWSDFFVEAIQNFVLEGTDPKGFASAEEAQWLIAQVEADGKVCSMTELELLVRIIERAQNVPETLKTYVLGVLEREVLEGTGPTRCGGELSDTHISEAECRITRRVVFGQTSDRPAAVSRREAEMLYRIKDATEHKANAPEFKRLFVQGVGNYLMGFASHSSQVSRERMLELEAFVSDTSINIGSFMGQMARSAPNAFGMIFGEKQPSAPSRDDLVAADEAVTAEEKSWLDGQIDRNGKVDEYDQALLEFIAEEFGQA</sequence>
<evidence type="ECO:0000313" key="2">
    <source>
        <dbReference type="Proteomes" id="UP001497045"/>
    </source>
</evidence>
<dbReference type="RefSeq" id="WP_341674404.1">
    <property type="nucleotide sequence ID" value="NZ_JBBYHV010000002.1"/>
</dbReference>
<proteinExistence type="predicted"/>
<name>A0ABU9II90_9SPHN</name>
<evidence type="ECO:0000313" key="1">
    <source>
        <dbReference type="EMBL" id="MEL1251862.1"/>
    </source>
</evidence>
<protein>
    <submittedName>
        <fullName evidence="1">Uncharacterized protein</fullName>
    </submittedName>
</protein>
<gene>
    <name evidence="1" type="ORF">AAEO60_14385</name>
</gene>
<comment type="caution">
    <text evidence="1">The sequence shown here is derived from an EMBL/GenBank/DDBJ whole genome shotgun (WGS) entry which is preliminary data.</text>
</comment>
<reference evidence="1 2" key="1">
    <citation type="submission" date="2024-04" db="EMBL/GenBank/DDBJ databases">
        <title>Aurantiacibacter sp. DGU6 16S ribosomal RNA gene Genome sequencing and assembly.</title>
        <authorList>
            <person name="Park S."/>
        </authorList>
    </citation>
    <scope>NUCLEOTIDE SEQUENCE [LARGE SCALE GENOMIC DNA]</scope>
    <source>
        <strain evidence="1 2">DGU6</strain>
    </source>
</reference>
<organism evidence="1 2">
    <name type="scientific">Aurantiacibacter gilvus</name>
    <dbReference type="NCBI Taxonomy" id="3139141"/>
    <lineage>
        <taxon>Bacteria</taxon>
        <taxon>Pseudomonadati</taxon>
        <taxon>Pseudomonadota</taxon>
        <taxon>Alphaproteobacteria</taxon>
        <taxon>Sphingomonadales</taxon>
        <taxon>Erythrobacteraceae</taxon>
        <taxon>Aurantiacibacter</taxon>
    </lineage>
</organism>
<dbReference type="Proteomes" id="UP001497045">
    <property type="component" value="Unassembled WGS sequence"/>
</dbReference>
<dbReference type="EMBL" id="JBBYHV010000002">
    <property type="protein sequence ID" value="MEL1251862.1"/>
    <property type="molecule type" value="Genomic_DNA"/>
</dbReference>
<keyword evidence="2" id="KW-1185">Reference proteome</keyword>